<gene>
    <name evidence="2" type="ORF">GCK72_006458</name>
</gene>
<name>A0A6A5HHF3_CAERE</name>
<evidence type="ECO:0000256" key="1">
    <source>
        <dbReference type="SAM" id="MobiDB-lite"/>
    </source>
</evidence>
<protein>
    <submittedName>
        <fullName evidence="2">Uncharacterized protein</fullName>
    </submittedName>
</protein>
<dbReference type="EMBL" id="WUAV01000002">
    <property type="protein sequence ID" value="KAF1766501.1"/>
    <property type="molecule type" value="Genomic_DNA"/>
</dbReference>
<evidence type="ECO:0000313" key="2">
    <source>
        <dbReference type="EMBL" id="KAF1766501.1"/>
    </source>
</evidence>
<evidence type="ECO:0000313" key="3">
    <source>
        <dbReference type="Proteomes" id="UP000483820"/>
    </source>
</evidence>
<dbReference type="Proteomes" id="UP000483820">
    <property type="component" value="Chromosome II"/>
</dbReference>
<reference evidence="2 3" key="1">
    <citation type="submission" date="2019-12" db="EMBL/GenBank/DDBJ databases">
        <title>Chromosome-level assembly of the Caenorhabditis remanei genome.</title>
        <authorList>
            <person name="Teterina A.A."/>
            <person name="Willis J.H."/>
            <person name="Phillips P.C."/>
        </authorList>
    </citation>
    <scope>NUCLEOTIDE SEQUENCE [LARGE SCALE GENOMIC DNA]</scope>
    <source>
        <strain evidence="2 3">PX506</strain>
        <tissue evidence="2">Whole organism</tissue>
    </source>
</reference>
<comment type="caution">
    <text evidence="2">The sequence shown here is derived from an EMBL/GenBank/DDBJ whole genome shotgun (WGS) entry which is preliminary data.</text>
</comment>
<organism evidence="2 3">
    <name type="scientific">Caenorhabditis remanei</name>
    <name type="common">Caenorhabditis vulgaris</name>
    <dbReference type="NCBI Taxonomy" id="31234"/>
    <lineage>
        <taxon>Eukaryota</taxon>
        <taxon>Metazoa</taxon>
        <taxon>Ecdysozoa</taxon>
        <taxon>Nematoda</taxon>
        <taxon>Chromadorea</taxon>
        <taxon>Rhabditida</taxon>
        <taxon>Rhabditina</taxon>
        <taxon>Rhabditomorpha</taxon>
        <taxon>Rhabditoidea</taxon>
        <taxon>Rhabditidae</taxon>
        <taxon>Peloderinae</taxon>
        <taxon>Caenorhabditis</taxon>
    </lineage>
</organism>
<dbReference type="CTD" id="78774189"/>
<dbReference type="KEGG" id="crq:GCK72_006458"/>
<proteinExistence type="predicted"/>
<feature type="compositionally biased region" description="Low complexity" evidence="1">
    <location>
        <begin position="1"/>
        <end position="16"/>
    </location>
</feature>
<dbReference type="GeneID" id="78774189"/>
<accession>A0A6A5HHF3</accession>
<feature type="region of interest" description="Disordered" evidence="1">
    <location>
        <begin position="1"/>
        <end position="67"/>
    </location>
</feature>
<dbReference type="AlphaFoldDB" id="A0A6A5HHF3"/>
<sequence length="67" mass="7370">MYPSHSSSPSSSSSSPHPDDSDANSEVSAKRRGRWDDKVMLAGNGATEWAGTREMRTRQESSMLQLK</sequence>
<dbReference type="RefSeq" id="XP_053589829.1">
    <property type="nucleotide sequence ID" value="XM_053725635.1"/>
</dbReference>